<feature type="region of interest" description="Disordered" evidence="1">
    <location>
        <begin position="41"/>
        <end position="80"/>
    </location>
</feature>
<dbReference type="EMBL" id="JAMKFB020000018">
    <property type="protein sequence ID" value="KAL0168855.1"/>
    <property type="molecule type" value="Genomic_DNA"/>
</dbReference>
<feature type="non-terminal residue" evidence="2">
    <location>
        <position position="118"/>
    </location>
</feature>
<dbReference type="AlphaFoldDB" id="A0ABD0P4S8"/>
<accession>A0ABD0P4S8</accession>
<evidence type="ECO:0000313" key="3">
    <source>
        <dbReference type="Proteomes" id="UP001529510"/>
    </source>
</evidence>
<organism evidence="2 3">
    <name type="scientific">Cirrhinus mrigala</name>
    <name type="common">Mrigala</name>
    <dbReference type="NCBI Taxonomy" id="683832"/>
    <lineage>
        <taxon>Eukaryota</taxon>
        <taxon>Metazoa</taxon>
        <taxon>Chordata</taxon>
        <taxon>Craniata</taxon>
        <taxon>Vertebrata</taxon>
        <taxon>Euteleostomi</taxon>
        <taxon>Actinopterygii</taxon>
        <taxon>Neopterygii</taxon>
        <taxon>Teleostei</taxon>
        <taxon>Ostariophysi</taxon>
        <taxon>Cypriniformes</taxon>
        <taxon>Cyprinidae</taxon>
        <taxon>Labeoninae</taxon>
        <taxon>Labeonini</taxon>
        <taxon>Cirrhinus</taxon>
    </lineage>
</organism>
<gene>
    <name evidence="2" type="ORF">M9458_037077</name>
</gene>
<protein>
    <submittedName>
        <fullName evidence="2">Uncharacterized protein</fullName>
    </submittedName>
</protein>
<name>A0ABD0P4S8_CIRMR</name>
<comment type="caution">
    <text evidence="2">The sequence shown here is derived from an EMBL/GenBank/DDBJ whole genome shotgun (WGS) entry which is preliminary data.</text>
</comment>
<dbReference type="Proteomes" id="UP001529510">
    <property type="component" value="Unassembled WGS sequence"/>
</dbReference>
<proteinExistence type="predicted"/>
<feature type="non-terminal residue" evidence="2">
    <location>
        <position position="1"/>
    </location>
</feature>
<reference evidence="2 3" key="1">
    <citation type="submission" date="2024-05" db="EMBL/GenBank/DDBJ databases">
        <title>Genome sequencing and assembly of Indian major carp, Cirrhinus mrigala (Hamilton, 1822).</title>
        <authorList>
            <person name="Mohindra V."/>
            <person name="Chowdhury L.M."/>
            <person name="Lal K."/>
            <person name="Jena J.K."/>
        </authorList>
    </citation>
    <scope>NUCLEOTIDE SEQUENCE [LARGE SCALE GENOMIC DNA]</scope>
    <source>
        <strain evidence="2">CM1030</strain>
        <tissue evidence="2">Blood</tissue>
    </source>
</reference>
<evidence type="ECO:0000256" key="1">
    <source>
        <dbReference type="SAM" id="MobiDB-lite"/>
    </source>
</evidence>
<keyword evidence="3" id="KW-1185">Reference proteome</keyword>
<evidence type="ECO:0000313" key="2">
    <source>
        <dbReference type="EMBL" id="KAL0168855.1"/>
    </source>
</evidence>
<sequence>IVERSSAHCTMAEGEMIMDQGLVDSKGEPMDLYVDPGKVVVPTYDTGTASDTESRPRRAPVSMPSPESPEAQMLHCPLLPPPQLSSGSPYAHPQLTICVVGSPRVCQSSSASWLEDPL</sequence>